<dbReference type="InterPro" id="IPR037923">
    <property type="entry name" value="HTH-like"/>
</dbReference>
<dbReference type="RefSeq" id="WP_114379543.1">
    <property type="nucleotide sequence ID" value="NZ_QPJD01000004.1"/>
</dbReference>
<dbReference type="OrthoDB" id="9803764at2"/>
<dbReference type="SUPFAM" id="SSF46689">
    <property type="entry name" value="Homeodomain-like"/>
    <property type="match status" value="2"/>
</dbReference>
<dbReference type="Pfam" id="PF07883">
    <property type="entry name" value="Cupin_2"/>
    <property type="match status" value="1"/>
</dbReference>
<dbReference type="Gene3D" id="2.60.120.10">
    <property type="entry name" value="Jelly Rolls"/>
    <property type="match status" value="1"/>
</dbReference>
<keyword evidence="6" id="KW-1185">Reference proteome</keyword>
<dbReference type="PROSITE" id="PS01124">
    <property type="entry name" value="HTH_ARAC_FAMILY_2"/>
    <property type="match status" value="1"/>
</dbReference>
<dbReference type="Pfam" id="PF12833">
    <property type="entry name" value="HTH_18"/>
    <property type="match status" value="1"/>
</dbReference>
<dbReference type="GO" id="GO:0003700">
    <property type="term" value="F:DNA-binding transcription factor activity"/>
    <property type="evidence" value="ECO:0007669"/>
    <property type="project" value="InterPro"/>
</dbReference>
<keyword evidence="3" id="KW-0804">Transcription</keyword>
<name>A0A368W4E0_9BACL</name>
<dbReference type="SMART" id="SM00342">
    <property type="entry name" value="HTH_ARAC"/>
    <property type="match status" value="1"/>
</dbReference>
<dbReference type="InterPro" id="IPR009057">
    <property type="entry name" value="Homeodomain-like_sf"/>
</dbReference>
<dbReference type="SUPFAM" id="SSF51215">
    <property type="entry name" value="Regulatory protein AraC"/>
    <property type="match status" value="1"/>
</dbReference>
<dbReference type="Proteomes" id="UP000252415">
    <property type="component" value="Unassembled WGS sequence"/>
</dbReference>
<dbReference type="InterPro" id="IPR013096">
    <property type="entry name" value="Cupin_2"/>
</dbReference>
<evidence type="ECO:0000256" key="3">
    <source>
        <dbReference type="ARBA" id="ARBA00023163"/>
    </source>
</evidence>
<protein>
    <submittedName>
        <fullName evidence="5">AraC family L-rhamnose operon regulatory protein RhaS</fullName>
    </submittedName>
</protein>
<feature type="domain" description="HTH araC/xylS-type" evidence="4">
    <location>
        <begin position="177"/>
        <end position="275"/>
    </location>
</feature>
<sequence>MKIVYLEWFTKDETFPFFIQYGGHDEDTDLHKHNGFSEMVIVLEGNAKHIVNTESTLIKKGDVFVLNEGTYHAYKDPNNFKICNIMYRPDILLSAAPDLWTSSEYRNLYTYSSKLSLSIPSFEYVSSLISAMIDEHKSRLNGYQTMLISQFLTLAVYLSRQYDSTEKCMTRNQMHLANVISYIGNHYNEPLTMEKIAAKTDISVRHLNRIFQAYYQTTPISYLQTIRLERACTLLKQTNLSIMEISGECGFNDSNYFTRQFTRAYGQSPKAYRLSRQSYQHEGNGRRVVL</sequence>
<gene>
    <name evidence="5" type="ORF">DFP97_104305</name>
</gene>
<dbReference type="PANTHER" id="PTHR43280:SF2">
    <property type="entry name" value="HTH-TYPE TRANSCRIPTIONAL REGULATOR EXSA"/>
    <property type="match status" value="1"/>
</dbReference>
<dbReference type="EMBL" id="QPJD01000004">
    <property type="protein sequence ID" value="RCW49647.1"/>
    <property type="molecule type" value="Genomic_DNA"/>
</dbReference>
<dbReference type="AlphaFoldDB" id="A0A368W4E0"/>
<evidence type="ECO:0000313" key="5">
    <source>
        <dbReference type="EMBL" id="RCW49647.1"/>
    </source>
</evidence>
<accession>A0A368W4E0</accession>
<comment type="caution">
    <text evidence="5">The sequence shown here is derived from an EMBL/GenBank/DDBJ whole genome shotgun (WGS) entry which is preliminary data.</text>
</comment>
<dbReference type="Gene3D" id="1.10.10.60">
    <property type="entry name" value="Homeodomain-like"/>
    <property type="match status" value="2"/>
</dbReference>
<keyword evidence="2" id="KW-0238">DNA-binding</keyword>
<dbReference type="PANTHER" id="PTHR43280">
    <property type="entry name" value="ARAC-FAMILY TRANSCRIPTIONAL REGULATOR"/>
    <property type="match status" value="1"/>
</dbReference>
<proteinExistence type="predicted"/>
<dbReference type="InterPro" id="IPR020449">
    <property type="entry name" value="Tscrpt_reg_AraC-type_HTH"/>
</dbReference>
<evidence type="ECO:0000256" key="1">
    <source>
        <dbReference type="ARBA" id="ARBA00023015"/>
    </source>
</evidence>
<evidence type="ECO:0000259" key="4">
    <source>
        <dbReference type="PROSITE" id="PS01124"/>
    </source>
</evidence>
<reference evidence="5 6" key="1">
    <citation type="submission" date="2018-07" db="EMBL/GenBank/DDBJ databases">
        <title>Genomic Encyclopedia of Type Strains, Phase III (KMG-III): the genomes of soil and plant-associated and newly described type strains.</title>
        <authorList>
            <person name="Whitman W."/>
        </authorList>
    </citation>
    <scope>NUCLEOTIDE SEQUENCE [LARGE SCALE GENOMIC DNA]</scope>
    <source>
        <strain evidence="5 6">CECT 7506</strain>
    </source>
</reference>
<evidence type="ECO:0000256" key="2">
    <source>
        <dbReference type="ARBA" id="ARBA00023125"/>
    </source>
</evidence>
<dbReference type="InterPro" id="IPR014710">
    <property type="entry name" value="RmlC-like_jellyroll"/>
</dbReference>
<organism evidence="5 6">
    <name type="scientific">Paenibacillus prosopidis</name>
    <dbReference type="NCBI Taxonomy" id="630520"/>
    <lineage>
        <taxon>Bacteria</taxon>
        <taxon>Bacillati</taxon>
        <taxon>Bacillota</taxon>
        <taxon>Bacilli</taxon>
        <taxon>Bacillales</taxon>
        <taxon>Paenibacillaceae</taxon>
        <taxon>Paenibacillus</taxon>
    </lineage>
</organism>
<keyword evidence="1" id="KW-0805">Transcription regulation</keyword>
<dbReference type="InterPro" id="IPR018060">
    <property type="entry name" value="HTH_AraC"/>
</dbReference>
<dbReference type="GO" id="GO:0043565">
    <property type="term" value="F:sequence-specific DNA binding"/>
    <property type="evidence" value="ECO:0007669"/>
    <property type="project" value="InterPro"/>
</dbReference>
<dbReference type="PRINTS" id="PR00032">
    <property type="entry name" value="HTHARAC"/>
</dbReference>
<evidence type="ECO:0000313" key="6">
    <source>
        <dbReference type="Proteomes" id="UP000252415"/>
    </source>
</evidence>